<dbReference type="Proteomes" id="UP001165060">
    <property type="component" value="Unassembled WGS sequence"/>
</dbReference>
<gene>
    <name evidence="2" type="ORF">TeGR_g14974</name>
</gene>
<accession>A0ABQ6MYW3</accession>
<proteinExistence type="predicted"/>
<organism evidence="2 3">
    <name type="scientific">Tetraparma gracilis</name>
    <dbReference type="NCBI Taxonomy" id="2962635"/>
    <lineage>
        <taxon>Eukaryota</taxon>
        <taxon>Sar</taxon>
        <taxon>Stramenopiles</taxon>
        <taxon>Ochrophyta</taxon>
        <taxon>Bolidophyceae</taxon>
        <taxon>Parmales</taxon>
        <taxon>Triparmaceae</taxon>
        <taxon>Tetraparma</taxon>
    </lineage>
</organism>
<name>A0ABQ6MYW3_9STRA</name>
<keyword evidence="1" id="KW-0732">Signal</keyword>
<keyword evidence="3" id="KW-1185">Reference proteome</keyword>
<reference evidence="2 3" key="1">
    <citation type="journal article" date="2023" name="Commun. Biol.">
        <title>Genome analysis of Parmales, the sister group of diatoms, reveals the evolutionary specialization of diatoms from phago-mixotrophs to photoautotrophs.</title>
        <authorList>
            <person name="Ban H."/>
            <person name="Sato S."/>
            <person name="Yoshikawa S."/>
            <person name="Yamada K."/>
            <person name="Nakamura Y."/>
            <person name="Ichinomiya M."/>
            <person name="Sato N."/>
            <person name="Blanc-Mathieu R."/>
            <person name="Endo H."/>
            <person name="Kuwata A."/>
            <person name="Ogata H."/>
        </authorList>
    </citation>
    <scope>NUCLEOTIDE SEQUENCE [LARGE SCALE GENOMIC DNA]</scope>
</reference>
<sequence>MLSKTLLAALLLPLAAAQQLLSVPLVVDGRDLALTLNQGENVLQAAARTVESYQLGDVFGPDGQVSELTRQLAAVLEQQIPKEPQRNVVFTTVVEINNQKMELGVAEGEDALTATTFFCRQLDLNEANMGVCLQGLVSTVEQRMVSFMQERQRQQAAAQAPLFELPMQVGDRVLPLAFTLSEHPRDTAARFCDAEWGYISTVLRAEDASAPVDKELCGATLFSLVVGVVDELLGSERGLALAAEQRAFKIDVELTPEPGTPARQQTIDLNVFPGQTPDVAVDNFLRRTGIGQAARPQLVELVASQM</sequence>
<evidence type="ECO:0000256" key="1">
    <source>
        <dbReference type="SAM" id="SignalP"/>
    </source>
</evidence>
<evidence type="ECO:0000313" key="2">
    <source>
        <dbReference type="EMBL" id="GMI36505.1"/>
    </source>
</evidence>
<evidence type="ECO:0000313" key="3">
    <source>
        <dbReference type="Proteomes" id="UP001165060"/>
    </source>
</evidence>
<feature type="signal peptide" evidence="1">
    <location>
        <begin position="1"/>
        <end position="17"/>
    </location>
</feature>
<dbReference type="EMBL" id="BRYB01003428">
    <property type="protein sequence ID" value="GMI36505.1"/>
    <property type="molecule type" value="Genomic_DNA"/>
</dbReference>
<feature type="chain" id="PRO_5047480136" evidence="1">
    <location>
        <begin position="18"/>
        <end position="306"/>
    </location>
</feature>
<comment type="caution">
    <text evidence="2">The sequence shown here is derived from an EMBL/GenBank/DDBJ whole genome shotgun (WGS) entry which is preliminary data.</text>
</comment>
<protein>
    <submittedName>
        <fullName evidence="2">Uncharacterized protein</fullName>
    </submittedName>
</protein>